<dbReference type="FunFam" id="2.40.70.10:FF:000050">
    <property type="entry name" value="Aspartic proteinase CDR1"/>
    <property type="match status" value="1"/>
</dbReference>
<reference evidence="12" key="1">
    <citation type="journal article" date="2017" name="Plant J.">
        <title>The pomegranate (Punica granatum L.) genome and the genomics of punicalagin biosynthesis.</title>
        <authorList>
            <person name="Qin G."/>
            <person name="Xu C."/>
            <person name="Ming R."/>
            <person name="Tang H."/>
            <person name="Guyot R."/>
            <person name="Kramer E.M."/>
            <person name="Hu Y."/>
            <person name="Yi X."/>
            <person name="Qi Y."/>
            <person name="Xu X."/>
            <person name="Gao Z."/>
            <person name="Pan H."/>
            <person name="Jian J."/>
            <person name="Tian Y."/>
            <person name="Yue Z."/>
            <person name="Xu Y."/>
        </authorList>
    </citation>
    <scope>NUCLEOTIDE SEQUENCE [LARGE SCALE GENOMIC DNA]</scope>
    <source>
        <strain evidence="12">cv. Dabenzi</strain>
    </source>
</reference>
<evidence type="ECO:0000313" key="12">
    <source>
        <dbReference type="Proteomes" id="UP000197138"/>
    </source>
</evidence>
<dbReference type="FunFam" id="2.40.70.10:FF:000016">
    <property type="entry name" value="Probable aspartic protease At2g35615"/>
    <property type="match status" value="1"/>
</dbReference>
<dbReference type="PROSITE" id="PS00141">
    <property type="entry name" value="ASP_PROTEASE"/>
    <property type="match status" value="1"/>
</dbReference>
<evidence type="ECO:0000313" key="13">
    <source>
        <dbReference type="Proteomes" id="UP000515151"/>
    </source>
</evidence>
<reference evidence="13" key="3">
    <citation type="journal article" date="2020" name="Plant Biotechnol. J.">
        <title>The pomegranate (Punica granatum L.) draft genome dissects genetic divergence between soft- and hard-seeded cultivars.</title>
        <authorList>
            <person name="Luo X."/>
            <person name="Li H."/>
            <person name="Wu Z."/>
            <person name="Yao W."/>
            <person name="Zhao P."/>
            <person name="Cao D."/>
            <person name="Yu H."/>
            <person name="Li K."/>
            <person name="Poudel K."/>
            <person name="Zhao D."/>
            <person name="Zhang F."/>
            <person name="Xia X."/>
            <person name="Chen L."/>
            <person name="Wang Q."/>
            <person name="Jing D."/>
            <person name="Cao S."/>
        </authorList>
    </citation>
    <scope>NUCLEOTIDE SEQUENCE [LARGE SCALE GENOMIC DNA]</scope>
</reference>
<comment type="subcellular location">
    <subcellularLocation>
        <location evidence="1">Secreted</location>
    </subcellularLocation>
</comment>
<evidence type="ECO:0000313" key="11">
    <source>
        <dbReference type="EMBL" id="OWM89012.1"/>
    </source>
</evidence>
<dbReference type="SUPFAM" id="SSF50630">
    <property type="entry name" value="Acid proteases"/>
    <property type="match status" value="1"/>
</dbReference>
<dbReference type="Gene3D" id="2.40.70.10">
    <property type="entry name" value="Acid Proteases"/>
    <property type="match status" value="2"/>
</dbReference>
<evidence type="ECO:0000259" key="10">
    <source>
        <dbReference type="PROSITE" id="PS51767"/>
    </source>
</evidence>
<evidence type="ECO:0000256" key="4">
    <source>
        <dbReference type="ARBA" id="ARBA00022670"/>
    </source>
</evidence>
<dbReference type="Pfam" id="PF14543">
    <property type="entry name" value="TAXi_N"/>
    <property type="match status" value="1"/>
</dbReference>
<dbReference type="InterPro" id="IPR021109">
    <property type="entry name" value="Peptidase_aspartic_dom_sf"/>
</dbReference>
<comment type="similarity">
    <text evidence="2">Belongs to the peptidase A1 family.</text>
</comment>
<reference evidence="14" key="4">
    <citation type="submission" date="2025-04" db="UniProtKB">
        <authorList>
            <consortium name="RefSeq"/>
        </authorList>
    </citation>
    <scope>IDENTIFICATION</scope>
    <source>
        <tissue evidence="14">Leaf</tissue>
    </source>
</reference>
<evidence type="ECO:0000256" key="7">
    <source>
        <dbReference type="ARBA" id="ARBA00022801"/>
    </source>
</evidence>
<evidence type="ECO:0000256" key="1">
    <source>
        <dbReference type="ARBA" id="ARBA00004613"/>
    </source>
</evidence>
<proteinExistence type="inferred from homology"/>
<evidence type="ECO:0000256" key="3">
    <source>
        <dbReference type="ARBA" id="ARBA00022525"/>
    </source>
</evidence>
<dbReference type="GO" id="GO:0005576">
    <property type="term" value="C:extracellular region"/>
    <property type="evidence" value="ECO:0007669"/>
    <property type="project" value="UniProtKB-SubCell"/>
</dbReference>
<feature type="chain" id="PRO_5044569229" evidence="9">
    <location>
        <begin position="26"/>
        <end position="442"/>
    </location>
</feature>
<dbReference type="PROSITE" id="PS51767">
    <property type="entry name" value="PEPTIDASE_A1"/>
    <property type="match status" value="1"/>
</dbReference>
<keyword evidence="8" id="KW-0325">Glycoprotein</keyword>
<name>A0A218XXJ3_PUNGR</name>
<dbReference type="InterPro" id="IPR034161">
    <property type="entry name" value="Pepsin-like_plant"/>
</dbReference>
<dbReference type="RefSeq" id="XP_031402584.1">
    <property type="nucleotide sequence ID" value="XM_031546724.1"/>
</dbReference>
<keyword evidence="6" id="KW-0064">Aspartyl protease</keyword>
<dbReference type="PANTHER" id="PTHR47967">
    <property type="entry name" value="OS07G0603500 PROTEIN-RELATED"/>
    <property type="match status" value="1"/>
</dbReference>
<dbReference type="InterPro" id="IPR032799">
    <property type="entry name" value="TAXi_C"/>
</dbReference>
<evidence type="ECO:0000313" key="14">
    <source>
        <dbReference type="RefSeq" id="XP_031402584.1"/>
    </source>
</evidence>
<dbReference type="InterPro" id="IPR032861">
    <property type="entry name" value="TAXi_N"/>
</dbReference>
<dbReference type="GeneID" id="116212152"/>
<reference evidence="11" key="2">
    <citation type="submission" date="2017-06" db="EMBL/GenBank/DDBJ databases">
        <title>The pomegranate genome and the genomics of punicalagin biosynthesis.</title>
        <authorList>
            <person name="Xu C."/>
        </authorList>
    </citation>
    <scope>NUCLEOTIDE SEQUENCE [LARGE SCALE GENOMIC DNA]</scope>
    <source>
        <tissue evidence="11">Fresh leaf</tissue>
    </source>
</reference>
<protein>
    <submittedName>
        <fullName evidence="14">Aspartic proteinase CDR1-like</fullName>
    </submittedName>
</protein>
<evidence type="ECO:0000256" key="5">
    <source>
        <dbReference type="ARBA" id="ARBA00022729"/>
    </source>
</evidence>
<keyword evidence="13" id="KW-1185">Reference proteome</keyword>
<dbReference type="Proteomes" id="UP000197138">
    <property type="component" value="Unassembled WGS sequence"/>
</dbReference>
<dbReference type="PANTHER" id="PTHR47967:SF66">
    <property type="entry name" value="ASPARTIC PROTEINASE CDR1-RELATED"/>
    <property type="match status" value="1"/>
</dbReference>
<dbReference type="EMBL" id="MTKT01000733">
    <property type="protein sequence ID" value="OWM89012.1"/>
    <property type="molecule type" value="Genomic_DNA"/>
</dbReference>
<keyword evidence="5 9" id="KW-0732">Signal</keyword>
<sequence>MALSPAKIAVTFSVVFTFCLCSLEASDGGFSVELIHRDSPRSPLYNPAETPTQRLRKSLARTIARANSLSQTAAATGSAPFSTITSNAGSYLMNISIGTPPFQILGIADTGSDLIWTQCEPCNDCFEQVAPLFDPQKSSTYRDVSCTSSTCSSLDGTNCGGNTCQYSYSYGDQSYTRGDVAVETVTLSSTSGRPVAFPRTIIGCGHDNGGTFDNKTSGIIGLGGGSVSLISQMGQATGSKFAYCLVPLTAEAKGEKSSQLSFGSRAEVTGSGTVSTPLVPKSPETFYFLTLEAISVGRNRIEFGGSAGSASEGNIIIDSGTTLTLLPDDFYSQIESALTNQIELQPVDNPPVPDLPLCYRTKTDNINAPVLTAHFTGADVKLGPLNTFIRLDENNLCFAFAPIPTSVGAKAIYGNIAQVNFLVGYDIRKKAVSFKPIDCTKF</sequence>
<evidence type="ECO:0000256" key="9">
    <source>
        <dbReference type="SAM" id="SignalP"/>
    </source>
</evidence>
<dbReference type="InterPro" id="IPR033121">
    <property type="entry name" value="PEPTIDASE_A1"/>
</dbReference>
<feature type="signal peptide" evidence="9">
    <location>
        <begin position="1"/>
        <end position="25"/>
    </location>
</feature>
<dbReference type="CDD" id="cd05476">
    <property type="entry name" value="pepsin_A_like_plant"/>
    <property type="match status" value="1"/>
</dbReference>
<evidence type="ECO:0000256" key="2">
    <source>
        <dbReference type="ARBA" id="ARBA00007447"/>
    </source>
</evidence>
<dbReference type="GO" id="GO:0004190">
    <property type="term" value="F:aspartic-type endopeptidase activity"/>
    <property type="evidence" value="ECO:0007669"/>
    <property type="project" value="UniProtKB-KW"/>
</dbReference>
<dbReference type="OrthoDB" id="2747330at2759"/>
<evidence type="ECO:0000256" key="8">
    <source>
        <dbReference type="ARBA" id="ARBA00023180"/>
    </source>
</evidence>
<gene>
    <name evidence="14" type="primary">LOC116212152</name>
    <name evidence="11" type="ORF">CDL15_Pgr016396</name>
</gene>
<evidence type="ECO:0000256" key="6">
    <source>
        <dbReference type="ARBA" id="ARBA00022750"/>
    </source>
</evidence>
<dbReference type="Pfam" id="PF14541">
    <property type="entry name" value="TAXi_C"/>
    <property type="match status" value="1"/>
</dbReference>
<organism evidence="11 12">
    <name type="scientific">Punica granatum</name>
    <name type="common">Pomegranate</name>
    <dbReference type="NCBI Taxonomy" id="22663"/>
    <lineage>
        <taxon>Eukaryota</taxon>
        <taxon>Viridiplantae</taxon>
        <taxon>Streptophyta</taxon>
        <taxon>Embryophyta</taxon>
        <taxon>Tracheophyta</taxon>
        <taxon>Spermatophyta</taxon>
        <taxon>Magnoliopsida</taxon>
        <taxon>eudicotyledons</taxon>
        <taxon>Gunneridae</taxon>
        <taxon>Pentapetalae</taxon>
        <taxon>rosids</taxon>
        <taxon>malvids</taxon>
        <taxon>Myrtales</taxon>
        <taxon>Lythraceae</taxon>
        <taxon>Punica</taxon>
    </lineage>
</organism>
<dbReference type="GO" id="GO:0006508">
    <property type="term" value="P:proteolysis"/>
    <property type="evidence" value="ECO:0007669"/>
    <property type="project" value="UniProtKB-KW"/>
</dbReference>
<dbReference type="AlphaFoldDB" id="A0A218XXJ3"/>
<dbReference type="InterPro" id="IPR051708">
    <property type="entry name" value="Plant_Aspart_Prot_A1"/>
</dbReference>
<keyword evidence="7" id="KW-0378">Hydrolase</keyword>
<dbReference type="InterPro" id="IPR001969">
    <property type="entry name" value="Aspartic_peptidase_AS"/>
</dbReference>
<accession>A0A218XXJ3</accession>
<keyword evidence="3" id="KW-0964">Secreted</keyword>
<keyword evidence="4" id="KW-0645">Protease</keyword>
<feature type="domain" description="Peptidase A1" evidence="10">
    <location>
        <begin position="91"/>
        <end position="435"/>
    </location>
</feature>
<dbReference type="Proteomes" id="UP000515151">
    <property type="component" value="Chromosome 6"/>
</dbReference>